<dbReference type="InterPro" id="IPR036259">
    <property type="entry name" value="MFS_trans_sf"/>
</dbReference>
<feature type="transmembrane region" description="Helical" evidence="2">
    <location>
        <begin position="12"/>
        <end position="40"/>
    </location>
</feature>
<evidence type="ECO:0000313" key="5">
    <source>
        <dbReference type="Proteomes" id="UP001175271"/>
    </source>
</evidence>
<feature type="domain" description="Major facilitator superfamily (MFS) profile" evidence="3">
    <location>
        <begin position="36"/>
        <end position="454"/>
    </location>
</feature>
<dbReference type="Gene3D" id="1.20.1250.20">
    <property type="entry name" value="MFS general substrate transporter like domains"/>
    <property type="match status" value="2"/>
</dbReference>
<keyword evidence="5" id="KW-1185">Reference proteome</keyword>
<dbReference type="AlphaFoldDB" id="A0AA39HIW6"/>
<feature type="transmembrane region" description="Helical" evidence="2">
    <location>
        <begin position="112"/>
        <end position="130"/>
    </location>
</feature>
<dbReference type="InterPro" id="IPR020846">
    <property type="entry name" value="MFS_dom"/>
</dbReference>
<evidence type="ECO:0000313" key="4">
    <source>
        <dbReference type="EMBL" id="KAK0406701.1"/>
    </source>
</evidence>
<sequence>MELLPDFYFFNLTRFVVLLVTTLCLSVVVSNTIVLNFTIICMADVPGEYDNGTVDIESAELCHCSLESVQTSKYSFSTTQRAWLFSIIAIGNLVGTIPVMKFGAKIGVRYMFPLFGFLSAAATALLPLAASLGYGWLLAARFVEGFSMSIIFPTMGTIATSWSSRKQAGLFMALLTTCVQFAAIFTMPVAGELCTSSAGWPAAFYLHSGITFIFFSLFFVFYRNSPEDHKCVGPLELATILEGKTSSSFGTQSVPYKAIFTSLPIWGVWISYIGGGLGYNLFVQFGPTYLNKVLHFEVSNAGIAGAFPYILAAISKILSGPISDYSSCVSQRVRIIFFTFLSQGQMAVCILVIAFLGESASTAAFICYTLAINSSGITTVATMKSGQLVACQHVHFVMSILNIINSLLVLLLPPFVAALAPDNSHSQWSTIFLVSGIIVAVTNLFFVFVCRAEPAEWTKSEAKKSLIYPDTVPSLERFGEDGKKEANAGESFVFVEKQVQTNYDPERFIHKITVEK</sequence>
<organism evidence="4 5">
    <name type="scientific">Steinernema hermaphroditum</name>
    <dbReference type="NCBI Taxonomy" id="289476"/>
    <lineage>
        <taxon>Eukaryota</taxon>
        <taxon>Metazoa</taxon>
        <taxon>Ecdysozoa</taxon>
        <taxon>Nematoda</taxon>
        <taxon>Chromadorea</taxon>
        <taxon>Rhabditida</taxon>
        <taxon>Tylenchina</taxon>
        <taxon>Panagrolaimomorpha</taxon>
        <taxon>Strongyloidoidea</taxon>
        <taxon>Steinernematidae</taxon>
        <taxon>Steinernema</taxon>
    </lineage>
</organism>
<feature type="transmembrane region" description="Helical" evidence="2">
    <location>
        <begin position="335"/>
        <end position="356"/>
    </location>
</feature>
<proteinExistence type="predicted"/>
<dbReference type="Pfam" id="PF07690">
    <property type="entry name" value="MFS_1"/>
    <property type="match status" value="1"/>
</dbReference>
<dbReference type="PANTHER" id="PTHR45757:SF11">
    <property type="entry name" value="MAJOR FACILITATOR SUPERFAMILY (MFS) PROFILE DOMAIN-CONTAINING PROTEIN"/>
    <property type="match status" value="1"/>
</dbReference>
<feature type="transmembrane region" description="Helical" evidence="2">
    <location>
        <begin position="394"/>
        <end position="416"/>
    </location>
</feature>
<dbReference type="GO" id="GO:0022857">
    <property type="term" value="F:transmembrane transporter activity"/>
    <property type="evidence" value="ECO:0007669"/>
    <property type="project" value="InterPro"/>
</dbReference>
<comment type="subcellular location">
    <subcellularLocation>
        <location evidence="1">Membrane</location>
        <topology evidence="1">Multi-pass membrane protein</topology>
    </subcellularLocation>
</comment>
<dbReference type="Proteomes" id="UP001175271">
    <property type="component" value="Unassembled WGS sequence"/>
</dbReference>
<keyword evidence="2" id="KW-0472">Membrane</keyword>
<dbReference type="GO" id="GO:0016020">
    <property type="term" value="C:membrane"/>
    <property type="evidence" value="ECO:0007669"/>
    <property type="project" value="UniProtKB-SubCell"/>
</dbReference>
<keyword evidence="2" id="KW-1133">Transmembrane helix</keyword>
<evidence type="ECO:0000256" key="1">
    <source>
        <dbReference type="ARBA" id="ARBA00004141"/>
    </source>
</evidence>
<name>A0AA39HIW6_9BILA</name>
<dbReference type="InterPro" id="IPR011701">
    <property type="entry name" value="MFS"/>
</dbReference>
<feature type="transmembrane region" description="Helical" evidence="2">
    <location>
        <begin position="170"/>
        <end position="190"/>
    </location>
</feature>
<dbReference type="PROSITE" id="PS50850">
    <property type="entry name" value="MFS"/>
    <property type="match status" value="1"/>
</dbReference>
<feature type="transmembrane region" description="Helical" evidence="2">
    <location>
        <begin position="362"/>
        <end position="382"/>
    </location>
</feature>
<feature type="transmembrane region" description="Helical" evidence="2">
    <location>
        <begin position="293"/>
        <end position="314"/>
    </location>
</feature>
<feature type="transmembrane region" description="Helical" evidence="2">
    <location>
        <begin position="202"/>
        <end position="222"/>
    </location>
</feature>
<feature type="transmembrane region" description="Helical" evidence="2">
    <location>
        <begin position="82"/>
        <end position="100"/>
    </location>
</feature>
<dbReference type="SUPFAM" id="SSF103473">
    <property type="entry name" value="MFS general substrate transporter"/>
    <property type="match status" value="1"/>
</dbReference>
<feature type="transmembrane region" description="Helical" evidence="2">
    <location>
        <begin position="428"/>
        <end position="450"/>
    </location>
</feature>
<keyword evidence="2" id="KW-0812">Transmembrane</keyword>
<reference evidence="4" key="1">
    <citation type="submission" date="2023-06" db="EMBL/GenBank/DDBJ databases">
        <title>Genomic analysis of the entomopathogenic nematode Steinernema hermaphroditum.</title>
        <authorList>
            <person name="Schwarz E.M."/>
            <person name="Heppert J.K."/>
            <person name="Baniya A."/>
            <person name="Schwartz H.T."/>
            <person name="Tan C.-H."/>
            <person name="Antoshechkin I."/>
            <person name="Sternberg P.W."/>
            <person name="Goodrich-Blair H."/>
            <person name="Dillman A.R."/>
        </authorList>
    </citation>
    <scope>NUCLEOTIDE SEQUENCE</scope>
    <source>
        <strain evidence="4">PS9179</strain>
        <tissue evidence="4">Whole animal</tissue>
    </source>
</reference>
<evidence type="ECO:0000256" key="2">
    <source>
        <dbReference type="SAM" id="Phobius"/>
    </source>
</evidence>
<dbReference type="EMBL" id="JAUCMV010000004">
    <property type="protein sequence ID" value="KAK0406701.1"/>
    <property type="molecule type" value="Genomic_DNA"/>
</dbReference>
<evidence type="ECO:0000259" key="3">
    <source>
        <dbReference type="PROSITE" id="PS50850"/>
    </source>
</evidence>
<accession>A0AA39HIW6</accession>
<protein>
    <recommendedName>
        <fullName evidence="3">Major facilitator superfamily (MFS) profile domain-containing protein</fullName>
    </recommendedName>
</protein>
<comment type="caution">
    <text evidence="4">The sequence shown here is derived from an EMBL/GenBank/DDBJ whole genome shotgun (WGS) entry which is preliminary data.</text>
</comment>
<dbReference type="PANTHER" id="PTHR45757">
    <property type="entry name" value="PROTEIN CBG23364-RELATED"/>
    <property type="match status" value="1"/>
</dbReference>
<gene>
    <name evidence="4" type="ORF">QR680_018742</name>
</gene>